<organism evidence="2 3">
    <name type="scientific">Hymenobacter gelipurpurascens</name>
    <dbReference type="NCBI Taxonomy" id="89968"/>
    <lineage>
        <taxon>Bacteria</taxon>
        <taxon>Pseudomonadati</taxon>
        <taxon>Bacteroidota</taxon>
        <taxon>Cytophagia</taxon>
        <taxon>Cytophagales</taxon>
        <taxon>Hymenobacteraceae</taxon>
        <taxon>Hymenobacter</taxon>
    </lineage>
</organism>
<feature type="transmembrane region" description="Helical" evidence="1">
    <location>
        <begin position="23"/>
        <end position="43"/>
    </location>
</feature>
<evidence type="ECO:0000313" key="3">
    <source>
        <dbReference type="Proteomes" id="UP000198131"/>
    </source>
</evidence>
<evidence type="ECO:0000256" key="1">
    <source>
        <dbReference type="SAM" id="Phobius"/>
    </source>
</evidence>
<keyword evidence="1" id="KW-0812">Transmembrane</keyword>
<keyword evidence="3" id="KW-1185">Reference proteome</keyword>
<protein>
    <submittedName>
        <fullName evidence="2">Uncharacterized protein</fullName>
    </submittedName>
</protein>
<keyword evidence="1" id="KW-1133">Transmembrane helix</keyword>
<proteinExistence type="predicted"/>
<dbReference type="AlphaFoldDB" id="A0A212TR92"/>
<accession>A0A212TR92</accession>
<gene>
    <name evidence="2" type="ORF">SAMN06265337_2286</name>
</gene>
<name>A0A212TR92_9BACT</name>
<reference evidence="3" key="1">
    <citation type="submission" date="2017-06" db="EMBL/GenBank/DDBJ databases">
        <authorList>
            <person name="Varghese N."/>
            <person name="Submissions S."/>
        </authorList>
    </citation>
    <scope>NUCLEOTIDE SEQUENCE [LARGE SCALE GENOMIC DNA]</scope>
    <source>
        <strain evidence="3">DSM 11116</strain>
    </source>
</reference>
<dbReference type="EMBL" id="FYEW01000001">
    <property type="protein sequence ID" value="SNC68381.1"/>
    <property type="molecule type" value="Genomic_DNA"/>
</dbReference>
<keyword evidence="1" id="KW-0472">Membrane</keyword>
<evidence type="ECO:0000313" key="2">
    <source>
        <dbReference type="EMBL" id="SNC68381.1"/>
    </source>
</evidence>
<sequence>METRPRRFAGYSGLGQRLGNLPWWAYGMIIPAVYLLGWVLHWIGIIPGK</sequence>
<dbReference type="Proteomes" id="UP000198131">
    <property type="component" value="Unassembled WGS sequence"/>
</dbReference>